<dbReference type="AlphaFoldDB" id="A0A150H5V7"/>
<proteinExistence type="predicted"/>
<evidence type="ECO:0000256" key="1">
    <source>
        <dbReference type="SAM" id="MobiDB-lite"/>
    </source>
</evidence>
<evidence type="ECO:0000313" key="3">
    <source>
        <dbReference type="Proteomes" id="UP000075357"/>
    </source>
</evidence>
<name>A0A150H5V7_9MICO</name>
<feature type="region of interest" description="Disordered" evidence="1">
    <location>
        <begin position="79"/>
        <end position="101"/>
    </location>
</feature>
<gene>
    <name evidence="2" type="ORF">Mlaev_02704</name>
</gene>
<dbReference type="RefSeq" id="WP_036288318.1">
    <property type="nucleotide sequence ID" value="NZ_LRAD01000057.1"/>
</dbReference>
<protein>
    <submittedName>
        <fullName evidence="2">Uncharacterized protein</fullName>
    </submittedName>
</protein>
<keyword evidence="3" id="KW-1185">Reference proteome</keyword>
<organism evidence="2 3">
    <name type="scientific">Microbacterium laevaniformans</name>
    <dbReference type="NCBI Taxonomy" id="36807"/>
    <lineage>
        <taxon>Bacteria</taxon>
        <taxon>Bacillati</taxon>
        <taxon>Actinomycetota</taxon>
        <taxon>Actinomycetes</taxon>
        <taxon>Micrococcales</taxon>
        <taxon>Microbacteriaceae</taxon>
        <taxon>Microbacterium</taxon>
    </lineage>
</organism>
<reference evidence="2 3" key="1">
    <citation type="submission" date="2016-01" db="EMBL/GenBank/DDBJ databases">
        <title>Draft genome sequences of Microbacterium laevaniformans LCDC 91-0039 and the type strain of Microbacterium hominis LCDC 84-209.</title>
        <authorList>
            <person name="Bernier A.-M."/>
            <person name="Bernard K."/>
        </authorList>
    </citation>
    <scope>NUCLEOTIDE SEQUENCE [LARGE SCALE GENOMIC DNA]</scope>
    <source>
        <strain evidence="2 3">LCDC 91-0039</strain>
    </source>
</reference>
<sequence length="101" mass="11374">MTATTQTAHVGGHLELLPIDEDAWRLCDRRVSARDAEFVVAYIERTDDGFETVWIRGGARRSRLSSLEECVERGEEILRAQEQSTSSRPVPIPHFPPARGL</sequence>
<dbReference type="PATRIC" id="fig|36807.3.peg.2754"/>
<dbReference type="STRING" id="36807.Mlaev_02704"/>
<dbReference type="EMBL" id="LRAD01000057">
    <property type="protein sequence ID" value="KXZ57517.1"/>
    <property type="molecule type" value="Genomic_DNA"/>
</dbReference>
<evidence type="ECO:0000313" key="2">
    <source>
        <dbReference type="EMBL" id="KXZ57517.1"/>
    </source>
</evidence>
<comment type="caution">
    <text evidence="2">The sequence shown here is derived from an EMBL/GenBank/DDBJ whole genome shotgun (WGS) entry which is preliminary data.</text>
</comment>
<feature type="compositionally biased region" description="Pro residues" evidence="1">
    <location>
        <begin position="90"/>
        <end position="101"/>
    </location>
</feature>
<dbReference type="Proteomes" id="UP000075357">
    <property type="component" value="Unassembled WGS sequence"/>
</dbReference>
<accession>A0A150H5V7</accession>